<reference evidence="8" key="1">
    <citation type="journal article" date="2021" name="Nat. Commun.">
        <title>Genetic determinants of endophytism in the Arabidopsis root mycobiome.</title>
        <authorList>
            <person name="Mesny F."/>
            <person name="Miyauchi S."/>
            <person name="Thiergart T."/>
            <person name="Pickel B."/>
            <person name="Atanasova L."/>
            <person name="Karlsson M."/>
            <person name="Huettel B."/>
            <person name="Barry K.W."/>
            <person name="Haridas S."/>
            <person name="Chen C."/>
            <person name="Bauer D."/>
            <person name="Andreopoulos W."/>
            <person name="Pangilinan J."/>
            <person name="LaButti K."/>
            <person name="Riley R."/>
            <person name="Lipzen A."/>
            <person name="Clum A."/>
            <person name="Drula E."/>
            <person name="Henrissat B."/>
            <person name="Kohler A."/>
            <person name="Grigoriev I.V."/>
            <person name="Martin F.M."/>
            <person name="Hacquard S."/>
        </authorList>
    </citation>
    <scope>NUCLEOTIDE SEQUENCE</scope>
    <source>
        <strain evidence="8">MPI-CAGE-CH-0230</strain>
    </source>
</reference>
<dbReference type="PANTHER" id="PTHR47356:SF2">
    <property type="entry name" value="FAD-BINDING DOMAIN-CONTAINING PROTEIN-RELATED"/>
    <property type="match status" value="1"/>
</dbReference>
<proteinExistence type="inferred from homology"/>
<name>A0A9P9BM52_9PEZI</name>
<keyword evidence="4" id="KW-0285">Flavoprotein</keyword>
<organism evidence="8 9">
    <name type="scientific">Microdochium trichocladiopsis</name>
    <dbReference type="NCBI Taxonomy" id="1682393"/>
    <lineage>
        <taxon>Eukaryota</taxon>
        <taxon>Fungi</taxon>
        <taxon>Dikarya</taxon>
        <taxon>Ascomycota</taxon>
        <taxon>Pezizomycotina</taxon>
        <taxon>Sordariomycetes</taxon>
        <taxon>Xylariomycetidae</taxon>
        <taxon>Xylariales</taxon>
        <taxon>Microdochiaceae</taxon>
        <taxon>Microdochium</taxon>
    </lineage>
</organism>
<dbReference type="Gene3D" id="3.50.50.60">
    <property type="entry name" value="FAD/NAD(P)-binding domain"/>
    <property type="match status" value="1"/>
</dbReference>
<dbReference type="InterPro" id="IPR050562">
    <property type="entry name" value="FAD_mOase_fung"/>
</dbReference>
<dbReference type="GO" id="GO:0071949">
    <property type="term" value="F:FAD binding"/>
    <property type="evidence" value="ECO:0007669"/>
    <property type="project" value="InterPro"/>
</dbReference>
<comment type="caution">
    <text evidence="8">The sequence shown here is derived from an EMBL/GenBank/DDBJ whole genome shotgun (WGS) entry which is preliminary data.</text>
</comment>
<dbReference type="PANTHER" id="PTHR47356">
    <property type="entry name" value="FAD-DEPENDENT MONOOXYGENASE ASQG-RELATED"/>
    <property type="match status" value="1"/>
</dbReference>
<dbReference type="EMBL" id="JAGTJQ010000009">
    <property type="protein sequence ID" value="KAH7025105.1"/>
    <property type="molecule type" value="Genomic_DNA"/>
</dbReference>
<sequence>MADRPFRVIIAGGGYSGLVTALALEKASIEFVLLEARDIAPHLGASISVHPHVQVVLEQLGVWPEIEAGVIPLTDREHFDQHGTMFDNSDVLGEISRQTNGGLTLFMERKFLLQCVYNQIAGKTKVRARTGFVSYAEHEDCIHVTTDSGETIRGDILIGADGVHSAVRAHMAEQLRPMDLATSQKLLSSFVARYHCIFATSHNSNAAGKPFLPDAMVHNVYYPNFSGIAAVGVQGLVFWFLFVKSEATTRTPDTPRYSEEDMHATIDKYGGFALGPGYTFHDLWDARIKAAMVPLEEGVLPTKWSNSGRVVLLGDAVHKATINPGLGGNLAVEGVVALVNSLRAALTGKTESADKKDKQRLSTVELQHVFQKYEREQRPRADKIVSLSGYVTRLEAMETWWLRLLRRVMPWFSAGTKASVLVGHMKEAQCLEFLPNPEGGFRATAAV</sequence>
<evidence type="ECO:0000256" key="5">
    <source>
        <dbReference type="ARBA" id="ARBA00022827"/>
    </source>
</evidence>
<dbReference type="OrthoDB" id="2431938at2759"/>
<dbReference type="InterPro" id="IPR002938">
    <property type="entry name" value="FAD-bd"/>
</dbReference>
<evidence type="ECO:0000313" key="8">
    <source>
        <dbReference type="EMBL" id="KAH7025105.1"/>
    </source>
</evidence>
<keyword evidence="5" id="KW-0274">FAD</keyword>
<evidence type="ECO:0000256" key="6">
    <source>
        <dbReference type="ARBA" id="ARBA00023002"/>
    </source>
</evidence>
<keyword evidence="6" id="KW-0560">Oxidoreductase</keyword>
<evidence type="ECO:0000259" key="7">
    <source>
        <dbReference type="Pfam" id="PF01494"/>
    </source>
</evidence>
<keyword evidence="9" id="KW-1185">Reference proteome</keyword>
<evidence type="ECO:0000256" key="2">
    <source>
        <dbReference type="ARBA" id="ARBA00005179"/>
    </source>
</evidence>
<dbReference type="Proteomes" id="UP000756346">
    <property type="component" value="Unassembled WGS sequence"/>
</dbReference>
<feature type="domain" description="FAD-binding" evidence="7">
    <location>
        <begin position="7"/>
        <end position="174"/>
    </location>
</feature>
<comment type="similarity">
    <text evidence="3">Belongs to the paxM FAD-dependent monooxygenase family.</text>
</comment>
<comment type="pathway">
    <text evidence="2">Secondary metabolite biosynthesis.</text>
</comment>
<comment type="cofactor">
    <cofactor evidence="1">
        <name>FAD</name>
        <dbReference type="ChEBI" id="CHEBI:57692"/>
    </cofactor>
</comment>
<evidence type="ECO:0000256" key="3">
    <source>
        <dbReference type="ARBA" id="ARBA00007992"/>
    </source>
</evidence>
<feature type="domain" description="FAD-binding" evidence="7">
    <location>
        <begin position="306"/>
        <end position="352"/>
    </location>
</feature>
<gene>
    <name evidence="8" type="ORF">B0I36DRAFT_376800</name>
</gene>
<evidence type="ECO:0000256" key="1">
    <source>
        <dbReference type="ARBA" id="ARBA00001974"/>
    </source>
</evidence>
<dbReference type="AlphaFoldDB" id="A0A9P9BM52"/>
<dbReference type="RefSeq" id="XP_046008653.1">
    <property type="nucleotide sequence ID" value="XM_046160495.1"/>
</dbReference>
<protein>
    <recommendedName>
        <fullName evidence="7">FAD-binding domain-containing protein</fullName>
    </recommendedName>
</protein>
<dbReference type="SUPFAM" id="SSF51905">
    <property type="entry name" value="FAD/NAD(P)-binding domain"/>
    <property type="match status" value="1"/>
</dbReference>
<dbReference type="Pfam" id="PF01494">
    <property type="entry name" value="FAD_binding_3"/>
    <property type="match status" value="2"/>
</dbReference>
<dbReference type="GO" id="GO:0004497">
    <property type="term" value="F:monooxygenase activity"/>
    <property type="evidence" value="ECO:0007669"/>
    <property type="project" value="InterPro"/>
</dbReference>
<evidence type="ECO:0000313" key="9">
    <source>
        <dbReference type="Proteomes" id="UP000756346"/>
    </source>
</evidence>
<accession>A0A9P9BM52</accession>
<dbReference type="PRINTS" id="PR00420">
    <property type="entry name" value="RNGMNOXGNASE"/>
</dbReference>
<evidence type="ECO:0000256" key="4">
    <source>
        <dbReference type="ARBA" id="ARBA00022630"/>
    </source>
</evidence>
<dbReference type="InterPro" id="IPR036188">
    <property type="entry name" value="FAD/NAD-bd_sf"/>
</dbReference>
<dbReference type="GeneID" id="70190041"/>